<evidence type="ECO:0000313" key="4">
    <source>
        <dbReference type="Proteomes" id="UP000027361"/>
    </source>
</evidence>
<reference evidence="3 4" key="1">
    <citation type="submission" date="2014-05" db="EMBL/GenBank/DDBJ databases">
        <title>Draft genome sequence of a rare smut relative, Tilletiaria anomala UBC 951.</title>
        <authorList>
            <consortium name="DOE Joint Genome Institute"/>
            <person name="Toome M."/>
            <person name="Kuo A."/>
            <person name="Henrissat B."/>
            <person name="Lipzen A."/>
            <person name="Tritt A."/>
            <person name="Yoshinaga Y."/>
            <person name="Zane M."/>
            <person name="Barry K."/>
            <person name="Grigoriev I.V."/>
            <person name="Spatafora J.W."/>
            <person name="Aimea M.C."/>
        </authorList>
    </citation>
    <scope>NUCLEOTIDE SEQUENCE [LARGE SCALE GENOMIC DNA]</scope>
    <source>
        <strain evidence="3 4">UBC 951</strain>
    </source>
</reference>
<gene>
    <name evidence="3" type="ORF">K437DRAFT_137144</name>
</gene>
<keyword evidence="4" id="KW-1185">Reference proteome</keyword>
<sequence length="392" mass="40560">MTLLHALAAVVPLLNLLPLPHLVAAQLTAATTGGPASVASGVPANRPTQPWTQWQPKPSYPVTALPDQYMGQDRLGTSNSPDQTGFNTCTNGTNAWNQQSKCQTAWVNSLEDFCLWGPPTPDTIGSSERQAVAYCTRPTHGTRLIPDGTITSAHFVQTSEYVQVTGVGDFTSIGIPLGDAGGEMDSAGMDDLSNPIGGVVYTTAKPSANGRSVMATEWTNFMSWNQFCFRVCFGNNAEQHCQHIYDILGCRWNIPANYDPGVFETCDGALAPFQGIYTLEGGQVSTFQQGQPITPDPHPAPSSSNCRAGSSVNNGGLLVATPLHALASQPTGSASGMTTSFSASTSSRTGGSSGSASGSGTKSAASTNFKPICVGVALAAGAAGVLAVAALL</sequence>
<feature type="compositionally biased region" description="Low complexity" evidence="1">
    <location>
        <begin position="47"/>
        <end position="56"/>
    </location>
</feature>
<name>A0A066VSR6_TILAU</name>
<evidence type="ECO:0000256" key="2">
    <source>
        <dbReference type="SAM" id="SignalP"/>
    </source>
</evidence>
<feature type="chain" id="PRO_5001632313" description="Macrofage activating glyco protein" evidence="2">
    <location>
        <begin position="26"/>
        <end position="392"/>
    </location>
</feature>
<feature type="signal peptide" evidence="2">
    <location>
        <begin position="1"/>
        <end position="25"/>
    </location>
</feature>
<feature type="region of interest" description="Disordered" evidence="1">
    <location>
        <begin position="34"/>
        <end position="78"/>
    </location>
</feature>
<keyword evidence="2" id="KW-0732">Signal</keyword>
<dbReference type="AlphaFoldDB" id="A0A066VSR6"/>
<dbReference type="STRING" id="1037660.A0A066VSR6"/>
<evidence type="ECO:0000256" key="1">
    <source>
        <dbReference type="SAM" id="MobiDB-lite"/>
    </source>
</evidence>
<comment type="caution">
    <text evidence="3">The sequence shown here is derived from an EMBL/GenBank/DDBJ whole genome shotgun (WGS) entry which is preliminary data.</text>
</comment>
<evidence type="ECO:0000313" key="3">
    <source>
        <dbReference type="EMBL" id="KDN44501.1"/>
    </source>
</evidence>
<feature type="region of interest" description="Disordered" evidence="1">
    <location>
        <begin position="287"/>
        <end position="308"/>
    </location>
</feature>
<dbReference type="OrthoDB" id="2564904at2759"/>
<protein>
    <recommendedName>
        <fullName evidence="5">Macrofage activating glyco protein</fullName>
    </recommendedName>
</protein>
<feature type="compositionally biased region" description="Low complexity" evidence="1">
    <location>
        <begin position="331"/>
        <end position="361"/>
    </location>
</feature>
<feature type="region of interest" description="Disordered" evidence="1">
    <location>
        <begin position="329"/>
        <end position="361"/>
    </location>
</feature>
<dbReference type="HOGENOM" id="CLU_036093_1_0_1"/>
<dbReference type="RefSeq" id="XP_013242775.1">
    <property type="nucleotide sequence ID" value="XM_013387321.1"/>
</dbReference>
<evidence type="ECO:0008006" key="5">
    <source>
        <dbReference type="Google" id="ProtNLM"/>
    </source>
</evidence>
<dbReference type="EMBL" id="JMSN01000051">
    <property type="protein sequence ID" value="KDN44501.1"/>
    <property type="molecule type" value="Genomic_DNA"/>
</dbReference>
<organism evidence="3 4">
    <name type="scientific">Tilletiaria anomala (strain ATCC 24038 / CBS 436.72 / UBC 951)</name>
    <dbReference type="NCBI Taxonomy" id="1037660"/>
    <lineage>
        <taxon>Eukaryota</taxon>
        <taxon>Fungi</taxon>
        <taxon>Dikarya</taxon>
        <taxon>Basidiomycota</taxon>
        <taxon>Ustilaginomycotina</taxon>
        <taxon>Exobasidiomycetes</taxon>
        <taxon>Georgefischeriales</taxon>
        <taxon>Tilletiariaceae</taxon>
        <taxon>Tilletiaria</taxon>
    </lineage>
</organism>
<dbReference type="GeneID" id="25261512"/>
<dbReference type="InParanoid" id="A0A066VSR6"/>
<dbReference type="Proteomes" id="UP000027361">
    <property type="component" value="Unassembled WGS sequence"/>
</dbReference>
<accession>A0A066VSR6</accession>
<proteinExistence type="predicted"/>